<dbReference type="Proteomes" id="UP001153076">
    <property type="component" value="Unassembled WGS sequence"/>
</dbReference>
<keyword evidence="2" id="KW-1185">Reference proteome</keyword>
<sequence>MPNYEGGCKLVKSLDGYTSHQLCHEVLLEAQEGIRFQIDATLFRPVPQAQSDIKIYHPDKMLVFDQRPWFVNGLNFVVICWVSFFDPYHTVITRVDPWIKIPRLPWKFWDMDCLRELLQHVGSIVRVDQNTLFHLKGKFSRVCVKLDITNPLPGSLTIAKGDMAMRVSIIYEGLHEVCPLCGGESHQLEVCPKLPTPKKIEVFVEKFDNQVATPNPLTLQQLIRNPPNIILDGPPEITDHPTVTYKIPNPALANPKGIILANLNVMLEEPIGNDDDDIDEDMNEDENVDMYLNLQNIEDIEMSTDSSKRKRWMSVIAQANYAYQSYPPLGASSLGI</sequence>
<organism evidence="1 2">
    <name type="scientific">Carnegiea gigantea</name>
    <dbReference type="NCBI Taxonomy" id="171969"/>
    <lineage>
        <taxon>Eukaryota</taxon>
        <taxon>Viridiplantae</taxon>
        <taxon>Streptophyta</taxon>
        <taxon>Embryophyta</taxon>
        <taxon>Tracheophyta</taxon>
        <taxon>Spermatophyta</taxon>
        <taxon>Magnoliopsida</taxon>
        <taxon>eudicotyledons</taxon>
        <taxon>Gunneridae</taxon>
        <taxon>Pentapetalae</taxon>
        <taxon>Caryophyllales</taxon>
        <taxon>Cactineae</taxon>
        <taxon>Cactaceae</taxon>
        <taxon>Cactoideae</taxon>
        <taxon>Echinocereeae</taxon>
        <taxon>Carnegiea</taxon>
    </lineage>
</organism>
<proteinExistence type="predicted"/>
<dbReference type="OrthoDB" id="1751950at2759"/>
<dbReference type="PANTHER" id="PTHR31286:SF180">
    <property type="entry name" value="OS10G0362600 PROTEIN"/>
    <property type="match status" value="1"/>
</dbReference>
<reference evidence="1" key="1">
    <citation type="submission" date="2022-04" db="EMBL/GenBank/DDBJ databases">
        <title>Carnegiea gigantea Genome sequencing and assembly v2.</title>
        <authorList>
            <person name="Copetti D."/>
            <person name="Sanderson M.J."/>
            <person name="Burquez A."/>
            <person name="Wojciechowski M.F."/>
        </authorList>
    </citation>
    <scope>NUCLEOTIDE SEQUENCE</scope>
    <source>
        <strain evidence="1">SGP5-SGP5p</strain>
        <tissue evidence="1">Aerial part</tissue>
    </source>
</reference>
<gene>
    <name evidence="1" type="ORF">Cgig2_015573</name>
</gene>
<dbReference type="AlphaFoldDB" id="A0A9Q1K1I8"/>
<accession>A0A9Q1K1I8</accession>
<evidence type="ECO:0000313" key="1">
    <source>
        <dbReference type="EMBL" id="KAJ8435068.1"/>
    </source>
</evidence>
<evidence type="ECO:0008006" key="3">
    <source>
        <dbReference type="Google" id="ProtNLM"/>
    </source>
</evidence>
<comment type="caution">
    <text evidence="1">The sequence shown here is derived from an EMBL/GenBank/DDBJ whole genome shotgun (WGS) entry which is preliminary data.</text>
</comment>
<name>A0A9Q1K1I8_9CARY</name>
<evidence type="ECO:0000313" key="2">
    <source>
        <dbReference type="Proteomes" id="UP001153076"/>
    </source>
</evidence>
<protein>
    <recommendedName>
        <fullName evidence="3">DUF4283 domain-containing protein</fullName>
    </recommendedName>
</protein>
<dbReference type="PANTHER" id="PTHR31286">
    <property type="entry name" value="GLYCINE-RICH CELL WALL STRUCTURAL PROTEIN 1.8-LIKE"/>
    <property type="match status" value="1"/>
</dbReference>
<dbReference type="EMBL" id="JAKOGI010000437">
    <property type="protein sequence ID" value="KAJ8435068.1"/>
    <property type="molecule type" value="Genomic_DNA"/>
</dbReference>
<dbReference type="InterPro" id="IPR040256">
    <property type="entry name" value="At4g02000-like"/>
</dbReference>